<keyword evidence="2" id="KW-0560">Oxidoreductase</keyword>
<dbReference type="GO" id="GO:1990002">
    <property type="term" value="F:methylglyoxal reductase (NADPH) (acetol producing) activity"/>
    <property type="evidence" value="ECO:0007669"/>
    <property type="project" value="TreeGrafter"/>
</dbReference>
<comment type="similarity">
    <text evidence="1">Belongs to the iron-containing alcohol dehydrogenase family.</text>
</comment>
<name>A0A2U1FKY0_9PORP</name>
<feature type="domain" description="Fe-containing alcohol dehydrogenase-like C-terminal" evidence="4">
    <location>
        <begin position="188"/>
        <end position="347"/>
    </location>
</feature>
<evidence type="ECO:0000256" key="1">
    <source>
        <dbReference type="ARBA" id="ARBA00007358"/>
    </source>
</evidence>
<dbReference type="GeneID" id="94550304"/>
<dbReference type="Pfam" id="PF25137">
    <property type="entry name" value="ADH_Fe_C"/>
    <property type="match status" value="1"/>
</dbReference>
<sequence length="382" mass="42423">MNNFKFKNPTELIFGQGMIKELPKRVPAGVPVLVTFGGGSVRHNGVYEAVKEALSGYNMVEFWGIESNPKIETLRRAVALGKEHNCQFVLAVGGGSVIDGSKLIAAAIPYDGDPWDLVLKGYSRDTILPLGTVLTIPATGSEMNSGAVISREETKEKLVFRGNFPVFSVLDPEVTFSLPPYQIACGLADSFVHVMEQYMTTPGQSRLMDRWAESVLLTIIEIAPLIRQKPHDYDLMADFMLSATMALNGFIALGVTQDWATHMIGHEITALTGLTHGHTLAIILPGTLRVQGHDHKRDKMLQYAERVWHITAGSEEERIDEAIRRTEEFFREIGLKTRLEEMHIGTNVTDEVERRFVERGVAYGEALDVDGPMARRILEACQ</sequence>
<dbReference type="InterPro" id="IPR056798">
    <property type="entry name" value="ADH_Fe_C"/>
</dbReference>
<comment type="caution">
    <text evidence="5">The sequence shown here is derived from an EMBL/GenBank/DDBJ whole genome shotgun (WGS) entry which is preliminary data.</text>
</comment>
<dbReference type="GO" id="GO:0005829">
    <property type="term" value="C:cytosol"/>
    <property type="evidence" value="ECO:0007669"/>
    <property type="project" value="TreeGrafter"/>
</dbReference>
<dbReference type="Pfam" id="PF00465">
    <property type="entry name" value="Fe-ADH"/>
    <property type="match status" value="1"/>
</dbReference>
<dbReference type="InterPro" id="IPR001670">
    <property type="entry name" value="ADH_Fe/GldA"/>
</dbReference>
<dbReference type="EMBL" id="QEKY01000004">
    <property type="protein sequence ID" value="PVZ12772.1"/>
    <property type="molecule type" value="Genomic_DNA"/>
</dbReference>
<proteinExistence type="inferred from homology"/>
<feature type="domain" description="Alcohol dehydrogenase iron-type/glycerol dehydrogenase GldA" evidence="3">
    <location>
        <begin position="9"/>
        <end position="172"/>
    </location>
</feature>
<gene>
    <name evidence="5" type="ORF">C7382_10479</name>
</gene>
<dbReference type="CDD" id="cd08187">
    <property type="entry name" value="BDH"/>
    <property type="match status" value="1"/>
</dbReference>
<dbReference type="GO" id="GO:0046872">
    <property type="term" value="F:metal ion binding"/>
    <property type="evidence" value="ECO:0007669"/>
    <property type="project" value="InterPro"/>
</dbReference>
<dbReference type="FunFam" id="3.40.50.1970:FF:000003">
    <property type="entry name" value="Alcohol dehydrogenase, iron-containing"/>
    <property type="match status" value="1"/>
</dbReference>
<dbReference type="GO" id="GO:1990362">
    <property type="term" value="F:butanol dehydrogenase (NAD+) activity"/>
    <property type="evidence" value="ECO:0007669"/>
    <property type="project" value="InterPro"/>
</dbReference>
<dbReference type="RefSeq" id="WP_116678854.1">
    <property type="nucleotide sequence ID" value="NZ_JBGYVJ010000108.1"/>
</dbReference>
<evidence type="ECO:0000259" key="4">
    <source>
        <dbReference type="Pfam" id="PF25137"/>
    </source>
</evidence>
<evidence type="ECO:0000313" key="6">
    <source>
        <dbReference type="Proteomes" id="UP000245462"/>
    </source>
</evidence>
<organism evidence="5 6">
    <name type="scientific">Porphyromonas loveana</name>
    <dbReference type="NCBI Taxonomy" id="1884669"/>
    <lineage>
        <taxon>Bacteria</taxon>
        <taxon>Pseudomonadati</taxon>
        <taxon>Bacteroidota</taxon>
        <taxon>Bacteroidia</taxon>
        <taxon>Bacteroidales</taxon>
        <taxon>Porphyromonadaceae</taxon>
        <taxon>Porphyromonas</taxon>
    </lineage>
</organism>
<evidence type="ECO:0000256" key="2">
    <source>
        <dbReference type="ARBA" id="ARBA00023002"/>
    </source>
</evidence>
<dbReference type="PROSITE" id="PS00060">
    <property type="entry name" value="ADH_IRON_2"/>
    <property type="match status" value="1"/>
</dbReference>
<accession>A0A2U1FKY0</accession>
<dbReference type="Gene3D" id="1.20.1090.10">
    <property type="entry name" value="Dehydroquinate synthase-like - alpha domain"/>
    <property type="match status" value="1"/>
</dbReference>
<dbReference type="OrthoDB" id="9801156at2"/>
<evidence type="ECO:0000313" key="5">
    <source>
        <dbReference type="EMBL" id="PVZ12772.1"/>
    </source>
</evidence>
<dbReference type="PANTHER" id="PTHR43633">
    <property type="entry name" value="ALCOHOL DEHYDROGENASE YQHD"/>
    <property type="match status" value="1"/>
</dbReference>
<reference evidence="5 6" key="1">
    <citation type="submission" date="2018-04" db="EMBL/GenBank/DDBJ databases">
        <title>Genomic Encyclopedia of Type Strains, Phase IV (KMG-IV): sequencing the most valuable type-strain genomes for metagenomic binning, comparative biology and taxonomic classification.</title>
        <authorList>
            <person name="Goeker M."/>
        </authorList>
    </citation>
    <scope>NUCLEOTIDE SEQUENCE [LARGE SCALE GENOMIC DNA]</scope>
    <source>
        <strain evidence="5 6">DSM 28520</strain>
    </source>
</reference>
<dbReference type="PANTHER" id="PTHR43633:SF1">
    <property type="entry name" value="ALCOHOL DEHYDROGENASE YQHD"/>
    <property type="match status" value="1"/>
</dbReference>
<protein>
    <submittedName>
        <fullName evidence="5">NADP-dependent alcohol dehydrogenase</fullName>
    </submittedName>
</protein>
<dbReference type="InterPro" id="IPR018211">
    <property type="entry name" value="ADH_Fe_CS"/>
</dbReference>
<dbReference type="AlphaFoldDB" id="A0A2U1FKY0"/>
<evidence type="ECO:0000259" key="3">
    <source>
        <dbReference type="Pfam" id="PF00465"/>
    </source>
</evidence>
<keyword evidence="6" id="KW-1185">Reference proteome</keyword>
<dbReference type="GO" id="GO:0008106">
    <property type="term" value="F:alcohol dehydrogenase (NADP+) activity"/>
    <property type="evidence" value="ECO:0007669"/>
    <property type="project" value="TreeGrafter"/>
</dbReference>
<dbReference type="SUPFAM" id="SSF56796">
    <property type="entry name" value="Dehydroquinate synthase-like"/>
    <property type="match status" value="1"/>
</dbReference>
<dbReference type="Gene3D" id="3.40.50.1970">
    <property type="match status" value="1"/>
</dbReference>
<dbReference type="Proteomes" id="UP000245462">
    <property type="component" value="Unassembled WGS sequence"/>
</dbReference>
<dbReference type="InterPro" id="IPR044731">
    <property type="entry name" value="BDH-like"/>
</dbReference>